<accession>A0A3A5K228</accession>
<evidence type="ECO:0000313" key="6">
    <source>
        <dbReference type="EMBL" id="RJT28495.1"/>
    </source>
</evidence>
<gene>
    <name evidence="6" type="ORF">D3227_34100</name>
</gene>
<dbReference type="PANTHER" id="PTHR37423">
    <property type="entry name" value="SOLUBLE LYTIC MUREIN TRANSGLYCOSYLASE-RELATED"/>
    <property type="match status" value="1"/>
</dbReference>
<evidence type="ECO:0000256" key="4">
    <source>
        <dbReference type="SAM" id="SignalP"/>
    </source>
</evidence>
<comment type="similarity">
    <text evidence="2">Belongs to the virb1 family.</text>
</comment>
<reference evidence="6 7" key="1">
    <citation type="submission" date="2018-09" db="EMBL/GenBank/DDBJ databases">
        <title>Mesorhizobium carmichaelinearum sp. nov. isolated from Carmichaelinea spp. root nodules in New Zealand.</title>
        <authorList>
            <person name="De Meyer S.E."/>
        </authorList>
    </citation>
    <scope>NUCLEOTIDE SEQUENCE [LARGE SCALE GENOMIC DNA]</scope>
    <source>
        <strain evidence="6 7">ICMP19557</strain>
    </source>
</reference>
<dbReference type="Pfam" id="PF01464">
    <property type="entry name" value="SLT"/>
    <property type="match status" value="1"/>
</dbReference>
<dbReference type="InterPro" id="IPR008258">
    <property type="entry name" value="Transglycosylase_SLT_dom_1"/>
</dbReference>
<evidence type="ECO:0000256" key="2">
    <source>
        <dbReference type="ARBA" id="ARBA00009387"/>
    </source>
</evidence>
<feature type="compositionally biased region" description="Polar residues" evidence="3">
    <location>
        <begin position="253"/>
        <end position="266"/>
    </location>
</feature>
<dbReference type="Gene3D" id="1.10.530.10">
    <property type="match status" value="1"/>
</dbReference>
<proteinExistence type="inferred from homology"/>
<sequence length="285" mass="29733">MIRSRKAVLAAGAILATCQAASAQEAAQKFQDRVTAPATRSVNAAVDVNGRVMPAYQVESQAVQRIGAAGGADRAAATVTSTLADNPCPGVAALSKEEGQRIVEAVARQQGFAPPLVLAVARAESRFNSGALSPKGAYGLMQLLPSTAVSYGVNICDPADNVKGGIGFLRDLHRKFPNPIYMLAAYNAGEIAVLKYKGVPPYPETVGYVANVINDFYQWPSVGSEAVMPAGAVSLDLAGVQPAAAVAPDQRNDPTSRTNSRNGSTMKSREATAPVWQGGMVQNFD</sequence>
<dbReference type="Proteomes" id="UP000272706">
    <property type="component" value="Unassembled WGS sequence"/>
</dbReference>
<evidence type="ECO:0000259" key="5">
    <source>
        <dbReference type="Pfam" id="PF01464"/>
    </source>
</evidence>
<dbReference type="SUPFAM" id="SSF53955">
    <property type="entry name" value="Lysozyme-like"/>
    <property type="match status" value="1"/>
</dbReference>
<evidence type="ECO:0000313" key="7">
    <source>
        <dbReference type="Proteomes" id="UP000272706"/>
    </source>
</evidence>
<dbReference type="AlphaFoldDB" id="A0A3A5K228"/>
<dbReference type="OrthoDB" id="9801695at2"/>
<keyword evidence="7" id="KW-1185">Reference proteome</keyword>
<evidence type="ECO:0000256" key="1">
    <source>
        <dbReference type="ARBA" id="ARBA00007734"/>
    </source>
</evidence>
<name>A0A3A5K228_9HYPH</name>
<keyword evidence="4" id="KW-0732">Signal</keyword>
<comment type="caution">
    <text evidence="6">The sequence shown here is derived from an EMBL/GenBank/DDBJ whole genome shotgun (WGS) entry which is preliminary data.</text>
</comment>
<evidence type="ECO:0000256" key="3">
    <source>
        <dbReference type="SAM" id="MobiDB-lite"/>
    </source>
</evidence>
<dbReference type="RefSeq" id="WP_120018531.1">
    <property type="nucleotide sequence ID" value="NZ_QZWZ01000051.1"/>
</dbReference>
<feature type="region of interest" description="Disordered" evidence="3">
    <location>
        <begin position="244"/>
        <end position="272"/>
    </location>
</feature>
<dbReference type="PANTHER" id="PTHR37423:SF2">
    <property type="entry name" value="MEMBRANE-BOUND LYTIC MUREIN TRANSGLYCOSYLASE C"/>
    <property type="match status" value="1"/>
</dbReference>
<dbReference type="EMBL" id="QZWZ01000051">
    <property type="protein sequence ID" value="RJT28495.1"/>
    <property type="molecule type" value="Genomic_DNA"/>
</dbReference>
<protein>
    <submittedName>
        <fullName evidence="6">Lytic transglycosylase domain-containing protein</fullName>
    </submittedName>
</protein>
<feature type="signal peptide" evidence="4">
    <location>
        <begin position="1"/>
        <end position="23"/>
    </location>
</feature>
<organism evidence="6 7">
    <name type="scientific">Mesorhizobium waimense</name>
    <dbReference type="NCBI Taxonomy" id="1300307"/>
    <lineage>
        <taxon>Bacteria</taxon>
        <taxon>Pseudomonadati</taxon>
        <taxon>Pseudomonadota</taxon>
        <taxon>Alphaproteobacteria</taxon>
        <taxon>Hyphomicrobiales</taxon>
        <taxon>Phyllobacteriaceae</taxon>
        <taxon>Mesorhizobium</taxon>
    </lineage>
</organism>
<dbReference type="CDD" id="cd00254">
    <property type="entry name" value="LT-like"/>
    <property type="match status" value="1"/>
</dbReference>
<dbReference type="InterPro" id="IPR023346">
    <property type="entry name" value="Lysozyme-like_dom_sf"/>
</dbReference>
<feature type="chain" id="PRO_5017280264" evidence="4">
    <location>
        <begin position="24"/>
        <end position="285"/>
    </location>
</feature>
<comment type="similarity">
    <text evidence="1">Belongs to the transglycosylase Slt family.</text>
</comment>
<feature type="domain" description="Transglycosylase SLT" evidence="5">
    <location>
        <begin position="105"/>
        <end position="197"/>
    </location>
</feature>